<reference evidence="2 3" key="1">
    <citation type="submission" date="2019-07" db="EMBL/GenBank/DDBJ databases">
        <title>Genomics analysis of Aphanomyces spp. identifies a new class of oomycete effector associated with host adaptation.</title>
        <authorList>
            <person name="Gaulin E."/>
        </authorList>
    </citation>
    <scope>NUCLEOTIDE SEQUENCE [LARGE SCALE GENOMIC DNA]</scope>
    <source>
        <strain evidence="2 3">ATCC 201684</strain>
    </source>
</reference>
<evidence type="ECO:0000259" key="1">
    <source>
        <dbReference type="PROSITE" id="PS51184"/>
    </source>
</evidence>
<protein>
    <recommendedName>
        <fullName evidence="1">JmjC domain-containing protein</fullName>
    </recommendedName>
</protein>
<name>A0A6G0XBD0_9STRA</name>
<gene>
    <name evidence="2" type="ORF">Ae201684_006585</name>
</gene>
<dbReference type="Proteomes" id="UP000481153">
    <property type="component" value="Unassembled WGS sequence"/>
</dbReference>
<sequence>MEMVQHHRPQLVDVARAPAPPERDPLAFLTPSLEEYQSTVVDIACAPRSDDAFSGDVRRRQSVELKFGDYVEYFQAKMAGKTHWLMDTEDELKFYLAQCPLYSTSAETPAVLPHLLTHLPPKPPCLDAIELTQVNLWMAVAPSETSLHYDAYENILHVLHGAKHVRLYPPSAVAAIEPHPVYSKSANHTTLSLADSKALPGFVDFTVAANRSEFVAGTAFYDLLSIVEALYIPEGWWHQVRSEAFTIAVNYWFNGMRAQLLGDGDMQPYYARVLLEDLIRTTRQTKMATYAAKCRLDLQQICPLNHLQDVESVVAWLESCEETMSTAILVTLEHPLLYKVSLELSERHRERWSRILDNASVHLVEHLTELWEDHDAIVRALDGLTSAEYFDKIFGCSNDAEQLQKSFLQKKDAFAAECGREVMKSMFGLSSP</sequence>
<feature type="domain" description="JmjC" evidence="1">
    <location>
        <begin position="97"/>
        <end position="270"/>
    </location>
</feature>
<dbReference type="InterPro" id="IPR003347">
    <property type="entry name" value="JmjC_dom"/>
</dbReference>
<proteinExistence type="predicted"/>
<dbReference type="Gene3D" id="2.60.120.650">
    <property type="entry name" value="Cupin"/>
    <property type="match status" value="1"/>
</dbReference>
<dbReference type="SUPFAM" id="SSF51197">
    <property type="entry name" value="Clavaminate synthase-like"/>
    <property type="match status" value="1"/>
</dbReference>
<dbReference type="PANTHER" id="PTHR12461">
    <property type="entry name" value="HYPOXIA-INDUCIBLE FACTOR 1 ALPHA INHIBITOR-RELATED"/>
    <property type="match status" value="1"/>
</dbReference>
<dbReference type="InterPro" id="IPR041667">
    <property type="entry name" value="Cupin_8"/>
</dbReference>
<dbReference type="PANTHER" id="PTHR12461:SF102">
    <property type="entry name" value="LYSINE-SPECIFIC DEMETHYLASE JMJ31"/>
    <property type="match status" value="1"/>
</dbReference>
<organism evidence="2 3">
    <name type="scientific">Aphanomyces euteiches</name>
    <dbReference type="NCBI Taxonomy" id="100861"/>
    <lineage>
        <taxon>Eukaryota</taxon>
        <taxon>Sar</taxon>
        <taxon>Stramenopiles</taxon>
        <taxon>Oomycota</taxon>
        <taxon>Saprolegniomycetes</taxon>
        <taxon>Saprolegniales</taxon>
        <taxon>Verrucalvaceae</taxon>
        <taxon>Aphanomyces</taxon>
    </lineage>
</organism>
<comment type="caution">
    <text evidence="2">The sequence shown here is derived from an EMBL/GenBank/DDBJ whole genome shotgun (WGS) entry which is preliminary data.</text>
</comment>
<dbReference type="VEuPathDB" id="FungiDB:AeMF1_011195"/>
<dbReference type="AlphaFoldDB" id="A0A6G0XBD0"/>
<evidence type="ECO:0000313" key="3">
    <source>
        <dbReference type="Proteomes" id="UP000481153"/>
    </source>
</evidence>
<dbReference type="PROSITE" id="PS51184">
    <property type="entry name" value="JMJC"/>
    <property type="match status" value="1"/>
</dbReference>
<dbReference type="Pfam" id="PF13621">
    <property type="entry name" value="Cupin_8"/>
    <property type="match status" value="1"/>
</dbReference>
<evidence type="ECO:0000313" key="2">
    <source>
        <dbReference type="EMBL" id="KAF0737421.1"/>
    </source>
</evidence>
<dbReference type="SMART" id="SM00558">
    <property type="entry name" value="JmjC"/>
    <property type="match status" value="1"/>
</dbReference>
<keyword evidence="3" id="KW-1185">Reference proteome</keyword>
<dbReference type="EMBL" id="VJMJ01000084">
    <property type="protein sequence ID" value="KAF0737421.1"/>
    <property type="molecule type" value="Genomic_DNA"/>
</dbReference>
<accession>A0A6G0XBD0</accession>